<accession>A0A917BN96</accession>
<protein>
    <recommendedName>
        <fullName evidence="9">Peptidase S54 rhomboid domain-containing protein</fullName>
    </recommendedName>
</protein>
<evidence type="ECO:0000256" key="7">
    <source>
        <dbReference type="SAM" id="MobiDB-lite"/>
    </source>
</evidence>
<comment type="similarity">
    <text evidence="2">Belongs to the peptidase S54 family.</text>
</comment>
<organism evidence="10 11">
    <name type="scientific">Marmoricola endophyticus</name>
    <dbReference type="NCBI Taxonomy" id="2040280"/>
    <lineage>
        <taxon>Bacteria</taxon>
        <taxon>Bacillati</taxon>
        <taxon>Actinomycetota</taxon>
        <taxon>Actinomycetes</taxon>
        <taxon>Propionibacteriales</taxon>
        <taxon>Nocardioidaceae</taxon>
        <taxon>Marmoricola</taxon>
    </lineage>
</organism>
<feature type="transmembrane region" description="Helical" evidence="8">
    <location>
        <begin position="123"/>
        <end position="141"/>
    </location>
</feature>
<evidence type="ECO:0000259" key="9">
    <source>
        <dbReference type="Pfam" id="PF01694"/>
    </source>
</evidence>
<dbReference type="PANTHER" id="PTHR43731:SF14">
    <property type="entry name" value="PRESENILIN-ASSOCIATED RHOMBOID-LIKE PROTEIN, MITOCHONDRIAL"/>
    <property type="match status" value="1"/>
</dbReference>
<evidence type="ECO:0000256" key="8">
    <source>
        <dbReference type="SAM" id="Phobius"/>
    </source>
</evidence>
<sequence>MCVKEGQRSTRQGRATYGGSRSADPRQTTYVLIGLNVLLFLAFLATGGAGGALYRALVLIPTGIPVSNGDGGVTVARGVADGAWWQLLTSAFAQTGVLHIALNMLSLYFLGPALEAVVGRARFLAIYLASALTGSLAVLLLSSPYSVTLGASGAIFGLLGGILVTARKAGGDIRPLATWGVLMLVYPLVVGGRSISWQGHLGGLIGGLLLTAAVAYAPRGRFRSWFQWGAVAGVVVLTLVGVALRALALS</sequence>
<feature type="region of interest" description="Disordered" evidence="7">
    <location>
        <begin position="1"/>
        <end position="23"/>
    </location>
</feature>
<gene>
    <name evidence="10" type="ORF">GCM10011519_21830</name>
</gene>
<name>A0A917BN96_9ACTN</name>
<proteinExistence type="inferred from homology"/>
<feature type="domain" description="Peptidase S54 rhomboid" evidence="9">
    <location>
        <begin position="82"/>
        <end position="214"/>
    </location>
</feature>
<reference evidence="10" key="1">
    <citation type="journal article" date="2014" name="Int. J. Syst. Evol. Microbiol.">
        <title>Complete genome sequence of Corynebacterium casei LMG S-19264T (=DSM 44701T), isolated from a smear-ripened cheese.</title>
        <authorList>
            <consortium name="US DOE Joint Genome Institute (JGI-PGF)"/>
            <person name="Walter F."/>
            <person name="Albersmeier A."/>
            <person name="Kalinowski J."/>
            <person name="Ruckert C."/>
        </authorList>
    </citation>
    <scope>NUCLEOTIDE SEQUENCE</scope>
    <source>
        <strain evidence="10">CGMCC 1.16067</strain>
    </source>
</reference>
<evidence type="ECO:0000256" key="4">
    <source>
        <dbReference type="ARBA" id="ARBA00022801"/>
    </source>
</evidence>
<dbReference type="GO" id="GO:0004252">
    <property type="term" value="F:serine-type endopeptidase activity"/>
    <property type="evidence" value="ECO:0007669"/>
    <property type="project" value="InterPro"/>
</dbReference>
<dbReference type="EMBL" id="BMKQ01000001">
    <property type="protein sequence ID" value="GGF47415.1"/>
    <property type="molecule type" value="Genomic_DNA"/>
</dbReference>
<dbReference type="RefSeq" id="WP_229660788.1">
    <property type="nucleotide sequence ID" value="NZ_BMKQ01000001.1"/>
</dbReference>
<dbReference type="PANTHER" id="PTHR43731">
    <property type="entry name" value="RHOMBOID PROTEASE"/>
    <property type="match status" value="1"/>
</dbReference>
<reference evidence="10" key="2">
    <citation type="submission" date="2020-09" db="EMBL/GenBank/DDBJ databases">
        <authorList>
            <person name="Sun Q."/>
            <person name="Zhou Y."/>
        </authorList>
    </citation>
    <scope>NUCLEOTIDE SEQUENCE</scope>
    <source>
        <strain evidence="10">CGMCC 1.16067</strain>
    </source>
</reference>
<comment type="caution">
    <text evidence="10">The sequence shown here is derived from an EMBL/GenBank/DDBJ whole genome shotgun (WGS) entry which is preliminary data.</text>
</comment>
<dbReference type="SUPFAM" id="SSF144091">
    <property type="entry name" value="Rhomboid-like"/>
    <property type="match status" value="1"/>
</dbReference>
<dbReference type="GO" id="GO:0016020">
    <property type="term" value="C:membrane"/>
    <property type="evidence" value="ECO:0007669"/>
    <property type="project" value="UniProtKB-SubCell"/>
</dbReference>
<dbReference type="AlphaFoldDB" id="A0A917BN96"/>
<keyword evidence="4" id="KW-0378">Hydrolase</keyword>
<dbReference type="Gene3D" id="1.20.1540.10">
    <property type="entry name" value="Rhomboid-like"/>
    <property type="match status" value="1"/>
</dbReference>
<evidence type="ECO:0000256" key="5">
    <source>
        <dbReference type="ARBA" id="ARBA00022989"/>
    </source>
</evidence>
<feature type="transmembrane region" description="Helical" evidence="8">
    <location>
        <begin position="201"/>
        <end position="218"/>
    </location>
</feature>
<dbReference type="Proteomes" id="UP000649179">
    <property type="component" value="Unassembled WGS sequence"/>
</dbReference>
<keyword evidence="11" id="KW-1185">Reference proteome</keyword>
<comment type="subcellular location">
    <subcellularLocation>
        <location evidence="1">Membrane</location>
        <topology evidence="1">Multi-pass membrane protein</topology>
    </subcellularLocation>
</comment>
<feature type="transmembrane region" description="Helical" evidence="8">
    <location>
        <begin position="176"/>
        <end position="195"/>
    </location>
</feature>
<dbReference type="InterPro" id="IPR035952">
    <property type="entry name" value="Rhomboid-like_sf"/>
</dbReference>
<evidence type="ECO:0000256" key="2">
    <source>
        <dbReference type="ARBA" id="ARBA00009045"/>
    </source>
</evidence>
<dbReference type="InterPro" id="IPR022764">
    <property type="entry name" value="Peptidase_S54_rhomboid_dom"/>
</dbReference>
<dbReference type="InterPro" id="IPR050925">
    <property type="entry name" value="Rhomboid_protease_S54"/>
</dbReference>
<feature type="transmembrane region" description="Helical" evidence="8">
    <location>
        <begin position="30"/>
        <end position="54"/>
    </location>
</feature>
<evidence type="ECO:0000256" key="3">
    <source>
        <dbReference type="ARBA" id="ARBA00022692"/>
    </source>
</evidence>
<feature type="transmembrane region" description="Helical" evidence="8">
    <location>
        <begin position="147"/>
        <end position="164"/>
    </location>
</feature>
<feature type="transmembrane region" description="Helical" evidence="8">
    <location>
        <begin position="225"/>
        <end position="248"/>
    </location>
</feature>
<keyword evidence="5 8" id="KW-1133">Transmembrane helix</keyword>
<dbReference type="Pfam" id="PF01694">
    <property type="entry name" value="Rhomboid"/>
    <property type="match status" value="1"/>
</dbReference>
<evidence type="ECO:0000313" key="11">
    <source>
        <dbReference type="Proteomes" id="UP000649179"/>
    </source>
</evidence>
<keyword evidence="6 8" id="KW-0472">Membrane</keyword>
<feature type="transmembrane region" description="Helical" evidence="8">
    <location>
        <begin position="91"/>
        <end position="111"/>
    </location>
</feature>
<keyword evidence="3 8" id="KW-0812">Transmembrane</keyword>
<evidence type="ECO:0000313" key="10">
    <source>
        <dbReference type="EMBL" id="GGF47415.1"/>
    </source>
</evidence>
<evidence type="ECO:0000256" key="1">
    <source>
        <dbReference type="ARBA" id="ARBA00004141"/>
    </source>
</evidence>
<evidence type="ECO:0000256" key="6">
    <source>
        <dbReference type="ARBA" id="ARBA00023136"/>
    </source>
</evidence>